<evidence type="ECO:0000256" key="2">
    <source>
        <dbReference type="PROSITE-ProRule" id="PRU00703"/>
    </source>
</evidence>
<evidence type="ECO:0000313" key="5">
    <source>
        <dbReference type="Proteomes" id="UP000663903"/>
    </source>
</evidence>
<name>A0A975H784_9BURK</name>
<dbReference type="Gene3D" id="3.10.580.10">
    <property type="entry name" value="CBS-domain"/>
    <property type="match status" value="1"/>
</dbReference>
<gene>
    <name evidence="4" type="ORF">J1M35_07840</name>
</gene>
<dbReference type="Pfam" id="PF00571">
    <property type="entry name" value="CBS"/>
    <property type="match status" value="2"/>
</dbReference>
<protein>
    <submittedName>
        <fullName evidence="4">CBS domain-containing protein</fullName>
    </submittedName>
</protein>
<dbReference type="InterPro" id="IPR051257">
    <property type="entry name" value="Diverse_CBS-Domain"/>
</dbReference>
<reference evidence="4" key="1">
    <citation type="submission" date="2021-03" db="EMBL/GenBank/DDBJ databases">
        <title>Ottowia sp. 27C isolated from the cloaca of a Giant Asian pond turtle (Heosemys grandis).</title>
        <authorList>
            <person name="Spergser J."/>
            <person name="Busse H.-J."/>
        </authorList>
    </citation>
    <scope>NUCLEOTIDE SEQUENCE</scope>
    <source>
        <strain evidence="4">27C</strain>
    </source>
</reference>
<keyword evidence="1 2" id="KW-0129">CBS domain</keyword>
<proteinExistence type="predicted"/>
<dbReference type="Proteomes" id="UP000663903">
    <property type="component" value="Chromosome"/>
</dbReference>
<dbReference type="AlphaFoldDB" id="A0A975H784"/>
<dbReference type="PANTHER" id="PTHR43080:SF2">
    <property type="entry name" value="CBS DOMAIN-CONTAINING PROTEIN"/>
    <property type="match status" value="1"/>
</dbReference>
<dbReference type="PROSITE" id="PS51371">
    <property type="entry name" value="CBS"/>
    <property type="match status" value="2"/>
</dbReference>
<feature type="domain" description="CBS" evidence="3">
    <location>
        <begin position="12"/>
        <end position="68"/>
    </location>
</feature>
<dbReference type="SUPFAM" id="SSF54631">
    <property type="entry name" value="CBS-domain pair"/>
    <property type="match status" value="1"/>
</dbReference>
<dbReference type="InterPro" id="IPR046342">
    <property type="entry name" value="CBS_dom_sf"/>
</dbReference>
<dbReference type="InterPro" id="IPR044725">
    <property type="entry name" value="CBSX3_CBS_dom"/>
</dbReference>
<evidence type="ECO:0000259" key="3">
    <source>
        <dbReference type="PROSITE" id="PS51371"/>
    </source>
</evidence>
<dbReference type="RefSeq" id="WP_208010671.1">
    <property type="nucleotide sequence ID" value="NZ_CP071796.1"/>
</dbReference>
<evidence type="ECO:0000256" key="1">
    <source>
        <dbReference type="ARBA" id="ARBA00023122"/>
    </source>
</evidence>
<dbReference type="PANTHER" id="PTHR43080">
    <property type="entry name" value="CBS DOMAIN-CONTAINING PROTEIN CBSX3, MITOCHONDRIAL"/>
    <property type="match status" value="1"/>
</dbReference>
<sequence>MPTVADILFKHEGRRLASLPPTATVRDALQLMADLNVGSVLIMQGEALLGIFTERDYARKLALKGLASADTPLANVMTSKLYVVHPRQTVQECMGIMNQAKIRHLPVVSDGAVQGLVSIGDLVNATMAQQEFLISQLGSYISGDLA</sequence>
<keyword evidence="5" id="KW-1185">Reference proteome</keyword>
<evidence type="ECO:0000313" key="4">
    <source>
        <dbReference type="EMBL" id="QTD46772.1"/>
    </source>
</evidence>
<dbReference type="EMBL" id="CP071796">
    <property type="protein sequence ID" value="QTD46772.1"/>
    <property type="molecule type" value="Genomic_DNA"/>
</dbReference>
<dbReference type="SMART" id="SM00116">
    <property type="entry name" value="CBS"/>
    <property type="match status" value="2"/>
</dbReference>
<dbReference type="KEGG" id="otd:J1M35_07840"/>
<dbReference type="CDD" id="cd04623">
    <property type="entry name" value="CBS_pair_bac_euk"/>
    <property type="match status" value="1"/>
</dbReference>
<dbReference type="InterPro" id="IPR000644">
    <property type="entry name" value="CBS_dom"/>
</dbReference>
<organism evidence="4 5">
    <name type="scientific">Ottowia testudinis</name>
    <dbReference type="NCBI Taxonomy" id="2816950"/>
    <lineage>
        <taxon>Bacteria</taxon>
        <taxon>Pseudomonadati</taxon>
        <taxon>Pseudomonadota</taxon>
        <taxon>Betaproteobacteria</taxon>
        <taxon>Burkholderiales</taxon>
        <taxon>Comamonadaceae</taxon>
        <taxon>Ottowia</taxon>
    </lineage>
</organism>
<accession>A0A975H784</accession>
<feature type="domain" description="CBS" evidence="3">
    <location>
        <begin position="77"/>
        <end position="132"/>
    </location>
</feature>